<dbReference type="AlphaFoldDB" id="A0A0C2MRP8"/>
<dbReference type="InterPro" id="IPR011990">
    <property type="entry name" value="TPR-like_helical_dom_sf"/>
</dbReference>
<gene>
    <name evidence="1" type="ORF">RF11_09761</name>
</gene>
<dbReference type="EMBL" id="JWZT01003372">
    <property type="protein sequence ID" value="KII66955.1"/>
    <property type="molecule type" value="Genomic_DNA"/>
</dbReference>
<dbReference type="Proteomes" id="UP000031668">
    <property type="component" value="Unassembled WGS sequence"/>
</dbReference>
<comment type="caution">
    <text evidence="1">The sequence shown here is derived from an EMBL/GenBank/DDBJ whole genome shotgun (WGS) entry which is preliminary data.</text>
</comment>
<protein>
    <submittedName>
        <fullName evidence="1">Uncharacterized protein</fullName>
    </submittedName>
</protein>
<evidence type="ECO:0000313" key="1">
    <source>
        <dbReference type="EMBL" id="KII66955.1"/>
    </source>
</evidence>
<dbReference type="SUPFAM" id="SSF48452">
    <property type="entry name" value="TPR-like"/>
    <property type="match status" value="1"/>
</dbReference>
<sequence length="597" mass="70282">MDELWEQCYCSYLGKDYNQLRILAEKYLKTNRDWFIAQICGFGCYNLGRYMDAEEMYLLSLELQPNDPKTFNYLLLLYETKRNFEEYEKIYDKLIREHLNRRAFREAVSLSDKVALFSIKHSLYRLVYKSIRNITKLRIDVPGLMKYINLLISHLSTADTNNNMMSLRIIVRLLIVVYKHAQENIPLDIAQQAYETLGSVHPKSTTLFDPCENRNVESCHMFSYILNEIHHLVSLPSVAYNLRHLYFQIKIHKILASFFHSFSEGLSNFNKNLDDLKRCLEEIDDSYEQLSGIKNYISIYLNGNSEIIDHDRDTSQVVNILKCLIFLKRRNYGQFIYFSQLLLGQNLLDCRYTIHLHAFLRFWQSRCLLILGFNISPHTNDSPLLEMLNCEILLTANNLDSATEKLQACDVKSLSPCLALYYEYIMCLKIYYSGESVLEIIQNYATSHFQMMFDLSSDFSRLNIQAKRKLKNKIPMKSVLKYCETFPLDGYGYYLIGLEVEKSKYDFYRIAYNYGFHEYSLLSYLVDAYVTQTKYETAKKIIDRATSFACSSNLPSIRYLASKYYYYQKDYHEAIKMFSILIKDSKVSIAKNFPTVF</sequence>
<dbReference type="Gene3D" id="1.25.40.10">
    <property type="entry name" value="Tetratricopeptide repeat domain"/>
    <property type="match status" value="1"/>
</dbReference>
<keyword evidence="2" id="KW-1185">Reference proteome</keyword>
<dbReference type="OrthoDB" id="10667506at2759"/>
<accession>A0A0C2MRP8</accession>
<name>A0A0C2MRP8_THEKT</name>
<organism evidence="1 2">
    <name type="scientific">Thelohanellus kitauei</name>
    <name type="common">Myxosporean</name>
    <dbReference type="NCBI Taxonomy" id="669202"/>
    <lineage>
        <taxon>Eukaryota</taxon>
        <taxon>Metazoa</taxon>
        <taxon>Cnidaria</taxon>
        <taxon>Myxozoa</taxon>
        <taxon>Myxosporea</taxon>
        <taxon>Bivalvulida</taxon>
        <taxon>Platysporina</taxon>
        <taxon>Myxobolidae</taxon>
        <taxon>Thelohanellus</taxon>
    </lineage>
</organism>
<evidence type="ECO:0000313" key="2">
    <source>
        <dbReference type="Proteomes" id="UP000031668"/>
    </source>
</evidence>
<proteinExistence type="predicted"/>
<reference evidence="1 2" key="1">
    <citation type="journal article" date="2014" name="Genome Biol. Evol.">
        <title>The genome of the myxosporean Thelohanellus kitauei shows adaptations to nutrient acquisition within its fish host.</title>
        <authorList>
            <person name="Yang Y."/>
            <person name="Xiong J."/>
            <person name="Zhou Z."/>
            <person name="Huo F."/>
            <person name="Miao W."/>
            <person name="Ran C."/>
            <person name="Liu Y."/>
            <person name="Zhang J."/>
            <person name="Feng J."/>
            <person name="Wang M."/>
            <person name="Wang M."/>
            <person name="Wang L."/>
            <person name="Yao B."/>
        </authorList>
    </citation>
    <scope>NUCLEOTIDE SEQUENCE [LARGE SCALE GENOMIC DNA]</scope>
    <source>
        <strain evidence="1">Wuqing</strain>
    </source>
</reference>